<dbReference type="SUPFAM" id="SSF56349">
    <property type="entry name" value="DNA breaking-rejoining enzymes"/>
    <property type="match status" value="1"/>
</dbReference>
<comment type="caution">
    <text evidence="2">The sequence shown here is derived from an EMBL/GenBank/DDBJ whole genome shotgun (WGS) entry which is preliminary data.</text>
</comment>
<dbReference type="InterPro" id="IPR013762">
    <property type="entry name" value="Integrase-like_cat_sf"/>
</dbReference>
<keyword evidence="3" id="KW-1185">Reference proteome</keyword>
<dbReference type="AlphaFoldDB" id="A0A8S4AYW3"/>
<organism evidence="2 3">
    <name type="scientific">Menidia menidia</name>
    <name type="common">Atlantic silverside</name>
    <dbReference type="NCBI Taxonomy" id="238744"/>
    <lineage>
        <taxon>Eukaryota</taxon>
        <taxon>Metazoa</taxon>
        <taxon>Chordata</taxon>
        <taxon>Craniata</taxon>
        <taxon>Vertebrata</taxon>
        <taxon>Euteleostomi</taxon>
        <taxon>Actinopterygii</taxon>
        <taxon>Neopterygii</taxon>
        <taxon>Teleostei</taxon>
        <taxon>Neoteleostei</taxon>
        <taxon>Acanthomorphata</taxon>
        <taxon>Ovalentaria</taxon>
        <taxon>Atherinomorphae</taxon>
        <taxon>Atheriniformes</taxon>
        <taxon>Atherinopsidae</taxon>
        <taxon>Menidiinae</taxon>
        <taxon>Menidia</taxon>
    </lineage>
</organism>
<dbReference type="GO" id="GO:0006310">
    <property type="term" value="P:DNA recombination"/>
    <property type="evidence" value="ECO:0007669"/>
    <property type="project" value="UniProtKB-KW"/>
</dbReference>
<dbReference type="Proteomes" id="UP000677803">
    <property type="component" value="Unassembled WGS sequence"/>
</dbReference>
<dbReference type="GO" id="GO:0015074">
    <property type="term" value="P:DNA integration"/>
    <property type="evidence" value="ECO:0007669"/>
    <property type="project" value="InterPro"/>
</dbReference>
<dbReference type="EMBL" id="CAJRST010010001">
    <property type="protein sequence ID" value="CAG5911085.1"/>
    <property type="molecule type" value="Genomic_DNA"/>
</dbReference>
<reference evidence="2" key="1">
    <citation type="submission" date="2021-05" db="EMBL/GenBank/DDBJ databases">
        <authorList>
            <person name="Tigano A."/>
        </authorList>
    </citation>
    <scope>NUCLEOTIDE SEQUENCE</scope>
</reference>
<protein>
    <submittedName>
        <fullName evidence="2">(Atlantic silverside) hypothetical protein</fullName>
    </submittedName>
</protein>
<dbReference type="PANTHER" id="PTHR35617:SF3">
    <property type="entry name" value="CORE-BINDING (CB) DOMAIN-CONTAINING PROTEIN"/>
    <property type="match status" value="1"/>
</dbReference>
<evidence type="ECO:0000313" key="3">
    <source>
        <dbReference type="Proteomes" id="UP000677803"/>
    </source>
</evidence>
<keyword evidence="1" id="KW-0233">DNA recombination</keyword>
<dbReference type="Gene3D" id="1.10.443.10">
    <property type="entry name" value="Intergrase catalytic core"/>
    <property type="match status" value="1"/>
</dbReference>
<dbReference type="InterPro" id="IPR011010">
    <property type="entry name" value="DNA_brk_join_enz"/>
</dbReference>
<evidence type="ECO:0000313" key="2">
    <source>
        <dbReference type="EMBL" id="CAG5911085.1"/>
    </source>
</evidence>
<gene>
    <name evidence="2" type="ORF">MMEN_LOCUS9896</name>
</gene>
<dbReference type="OrthoDB" id="8858117at2759"/>
<dbReference type="GO" id="GO:0003677">
    <property type="term" value="F:DNA binding"/>
    <property type="evidence" value="ECO:0007669"/>
    <property type="project" value="InterPro"/>
</dbReference>
<evidence type="ECO:0000256" key="1">
    <source>
        <dbReference type="ARBA" id="ARBA00023172"/>
    </source>
</evidence>
<dbReference type="PANTHER" id="PTHR35617">
    <property type="entry name" value="PHAGE_INTEGRASE DOMAIN-CONTAINING PROTEIN"/>
    <property type="match status" value="1"/>
</dbReference>
<proteinExistence type="predicted"/>
<sequence>MPRHPSERRIVSLFATLAHGKDRPLPAGVKCHSTRGMSTSFAAMTGVPLDVICRAASWKSPSTFTRFYRVNVAAPHPLQGILEQHASTSH</sequence>
<name>A0A8S4AYW3_9TELE</name>
<accession>A0A8S4AYW3</accession>